<dbReference type="Gene3D" id="1.10.101.10">
    <property type="entry name" value="PGBD-like superfamily/PGBD"/>
    <property type="match status" value="1"/>
</dbReference>
<comment type="caution">
    <text evidence="2">The sequence shown here is derived from an EMBL/GenBank/DDBJ whole genome shotgun (WGS) entry which is preliminary data.</text>
</comment>
<accession>A0A420BKB9</accession>
<dbReference type="SUPFAM" id="SSF47090">
    <property type="entry name" value="PGBD-like"/>
    <property type="match status" value="1"/>
</dbReference>
<keyword evidence="3" id="KW-1185">Reference proteome</keyword>
<evidence type="ECO:0000259" key="1">
    <source>
        <dbReference type="Pfam" id="PF01471"/>
    </source>
</evidence>
<gene>
    <name evidence="2" type="ORF">DFQ12_2046</name>
</gene>
<reference evidence="2 3" key="1">
    <citation type="submission" date="2018-09" db="EMBL/GenBank/DDBJ databases">
        <title>Genomic Encyclopedia of Type Strains, Phase III (KMG-III): the genomes of soil and plant-associated and newly described type strains.</title>
        <authorList>
            <person name="Whitman W."/>
        </authorList>
    </citation>
    <scope>NUCLEOTIDE SEQUENCE [LARGE SCALE GENOMIC DNA]</scope>
    <source>
        <strain evidence="2 3">CECT 7938</strain>
    </source>
</reference>
<dbReference type="InterPro" id="IPR002477">
    <property type="entry name" value="Peptidoglycan-bd-like"/>
</dbReference>
<dbReference type="InterPro" id="IPR036366">
    <property type="entry name" value="PGBDSf"/>
</dbReference>
<dbReference type="Pfam" id="PF13645">
    <property type="entry name" value="YkuD_2"/>
    <property type="match status" value="1"/>
</dbReference>
<dbReference type="Pfam" id="PF01471">
    <property type="entry name" value="PG_binding_1"/>
    <property type="match status" value="1"/>
</dbReference>
<name>A0A420BKB9_SPHD1</name>
<dbReference type="RefSeq" id="WP_120258750.1">
    <property type="nucleotide sequence ID" value="NZ_RAPY01000001.1"/>
</dbReference>
<dbReference type="PANTHER" id="PTHR38477:SF1">
    <property type="entry name" value="MUREIN L,D-TRANSPEPTIDASE CATALYTIC DOMAIN FAMILY PROTEIN"/>
    <property type="match status" value="1"/>
</dbReference>
<dbReference type="EMBL" id="RAPY01000001">
    <property type="protein sequence ID" value="RKE57168.1"/>
    <property type="molecule type" value="Genomic_DNA"/>
</dbReference>
<dbReference type="PANTHER" id="PTHR38477">
    <property type="entry name" value="HYPOTHETICAL EXPORTED PROTEIN"/>
    <property type="match status" value="1"/>
</dbReference>
<evidence type="ECO:0000313" key="3">
    <source>
        <dbReference type="Proteomes" id="UP000286246"/>
    </source>
</evidence>
<dbReference type="InterPro" id="IPR036365">
    <property type="entry name" value="PGBD-like_sf"/>
</dbReference>
<proteinExistence type="predicted"/>
<protein>
    <submittedName>
        <fullName evidence="2">Putative peptidoglycan binding protein</fullName>
    </submittedName>
</protein>
<dbReference type="Proteomes" id="UP000286246">
    <property type="component" value="Unassembled WGS sequence"/>
</dbReference>
<dbReference type="OrthoDB" id="9815195at2"/>
<sequence>MKTISIIPSFGDKGQHVEAVQIKLTELGYSLGNIDGAYGNQTKNAISSFREAHNLDGNGQLDAAVLKLLGLTVEKQLSDDPFVAIPSLVDRTGISKTRWENGNRGQAPYGFYYGMGLLYANLYEGLKKEDRVAQEVAKPLGDKRDKDALLRFKELISKETANELGTAEDRLRGLFVMLFGLGLMESNGKHCCGWDRGKLKGWGDPTKIKVPTAENSEAGLFQTSYDILEAVSASGRKLMLEIFKKYQLSQDGTIALFAKGAQCSLQDAENYGEGEGKVFQYLSKTSPAFSVEFTAVGLRSAARHWNPIINVGDHEDGLQIKKGCDDLLKDIQAYVDHYLDAEPQNMWVLPKLGTTQSDPLKQQALALAGEIGQKDQLQALFDFDSKSKANYWAIVDYNKPRTEKRLFIFDLQNKEVKSYMVSHAKNSGDLYATEFSNEIGSNKSCLGIFKTGKTYISDKNGRSLYLDGLQETNSNTRERYIVLHPGEYVTDKNAGRSLGCFVVSPVYIKEVIDHLQGGSYLLAWRS</sequence>
<evidence type="ECO:0000313" key="2">
    <source>
        <dbReference type="EMBL" id="RKE57168.1"/>
    </source>
</evidence>
<dbReference type="InterPro" id="IPR032676">
    <property type="entry name" value="YkuD_2"/>
</dbReference>
<organism evidence="2 3">
    <name type="scientific">Sphingobacterium detergens</name>
    <dbReference type="NCBI Taxonomy" id="1145106"/>
    <lineage>
        <taxon>Bacteria</taxon>
        <taxon>Pseudomonadati</taxon>
        <taxon>Bacteroidota</taxon>
        <taxon>Sphingobacteriia</taxon>
        <taxon>Sphingobacteriales</taxon>
        <taxon>Sphingobacteriaceae</taxon>
        <taxon>Sphingobacterium</taxon>
    </lineage>
</organism>
<dbReference type="AlphaFoldDB" id="A0A420BKB9"/>
<feature type="domain" description="Peptidoglycan binding-like" evidence="1">
    <location>
        <begin position="14"/>
        <end position="69"/>
    </location>
</feature>